<dbReference type="GO" id="GO:0016787">
    <property type="term" value="F:hydrolase activity"/>
    <property type="evidence" value="ECO:0007669"/>
    <property type="project" value="UniProtKB-KW"/>
</dbReference>
<feature type="transmembrane region" description="Helical" evidence="1">
    <location>
        <begin position="69"/>
        <end position="87"/>
    </location>
</feature>
<feature type="transmembrane region" description="Helical" evidence="1">
    <location>
        <begin position="93"/>
        <end position="115"/>
    </location>
</feature>
<keyword evidence="1" id="KW-0812">Transmembrane</keyword>
<dbReference type="OrthoDB" id="110250at2"/>
<dbReference type="PANTHER" id="PTHR40031">
    <property type="entry name" value="HYPOTHETICAL MEMBRANE SPANNING PROTEIN"/>
    <property type="match status" value="1"/>
</dbReference>
<proteinExistence type="predicted"/>
<sequence length="326" mass="37170">MDTGTHVVMGFAIGGLATLDPIVAENTATAHSVLIAALIGSQVPDIDTVLKLRNNAVYIRNHRGITHSIPAVCLWPLAIVAVIYPLVPEANLLHLWIWTFIAVFLHVFVDIFNAYGTQALRPFSSKWVALGVINTFDPFIFGIHIVGLIMWALGGDPGYTFLAIYMILIIYYLIRFQVHFAVKHSVKKLVPDAESIIVSPTVRFHQWRIAVKTKDYFYVARAYQRSVTILDKFKRVPVPETDVIRSAKRDKNLSAFLHFSPVFRWEVDEFDDFYEVRFIDLRYRSNGHYPFVAVVQLDTELEIIGSYTGWIFSEEKLRKKLDVNPG</sequence>
<dbReference type="EMBL" id="RCVZ01000018">
    <property type="protein sequence ID" value="RLQ92376.1"/>
    <property type="molecule type" value="Genomic_DNA"/>
</dbReference>
<organism evidence="2 3">
    <name type="scientific">Falsibacillus albus</name>
    <dbReference type="NCBI Taxonomy" id="2478915"/>
    <lineage>
        <taxon>Bacteria</taxon>
        <taxon>Bacillati</taxon>
        <taxon>Bacillota</taxon>
        <taxon>Bacilli</taxon>
        <taxon>Bacillales</taxon>
        <taxon>Bacillaceae</taxon>
        <taxon>Falsibacillus</taxon>
    </lineage>
</organism>
<keyword evidence="2" id="KW-0378">Hydrolase</keyword>
<name>A0A3L7JNV0_9BACI</name>
<evidence type="ECO:0000313" key="3">
    <source>
        <dbReference type="Proteomes" id="UP000276770"/>
    </source>
</evidence>
<accession>A0A3L7JNV0</accession>
<gene>
    <name evidence="2" type="ORF">D9X91_19185</name>
</gene>
<feature type="transmembrane region" description="Helical" evidence="1">
    <location>
        <begin position="127"/>
        <end position="153"/>
    </location>
</feature>
<evidence type="ECO:0000313" key="2">
    <source>
        <dbReference type="EMBL" id="RLQ92376.1"/>
    </source>
</evidence>
<dbReference type="Pfam" id="PF04307">
    <property type="entry name" value="YdjM"/>
    <property type="match status" value="1"/>
</dbReference>
<dbReference type="RefSeq" id="WP_121682266.1">
    <property type="nucleotide sequence ID" value="NZ_RCVZ01000018.1"/>
</dbReference>
<comment type="caution">
    <text evidence="2">The sequence shown here is derived from an EMBL/GenBank/DDBJ whole genome shotgun (WGS) entry which is preliminary data.</text>
</comment>
<keyword evidence="1" id="KW-0472">Membrane</keyword>
<dbReference type="InterPro" id="IPR053170">
    <property type="entry name" value="Transcription_regulator"/>
</dbReference>
<reference evidence="2 3" key="1">
    <citation type="submission" date="2018-10" db="EMBL/GenBank/DDBJ databases">
        <title>Falsibacillus sp. genome draft.</title>
        <authorList>
            <person name="Shi S."/>
        </authorList>
    </citation>
    <scope>NUCLEOTIDE SEQUENCE [LARGE SCALE GENOMIC DNA]</scope>
    <source>
        <strain evidence="2 3">GY 10110</strain>
    </source>
</reference>
<feature type="transmembrane region" description="Helical" evidence="1">
    <location>
        <begin position="159"/>
        <end position="178"/>
    </location>
</feature>
<keyword evidence="3" id="KW-1185">Reference proteome</keyword>
<evidence type="ECO:0000256" key="1">
    <source>
        <dbReference type="SAM" id="Phobius"/>
    </source>
</evidence>
<keyword evidence="1" id="KW-1133">Transmembrane helix</keyword>
<protein>
    <submittedName>
        <fullName evidence="2">Metal-dependent hydrolase</fullName>
    </submittedName>
</protein>
<dbReference type="Proteomes" id="UP000276770">
    <property type="component" value="Unassembled WGS sequence"/>
</dbReference>
<dbReference type="AlphaFoldDB" id="A0A3L7JNV0"/>
<dbReference type="PANTHER" id="PTHR40031:SF1">
    <property type="entry name" value="MEMBRANE-BOUND METAL-DEPENDENT HYDROLASE"/>
    <property type="match status" value="1"/>
</dbReference>
<dbReference type="InterPro" id="IPR007404">
    <property type="entry name" value="YdjM-like"/>
</dbReference>